<feature type="compositionally biased region" description="Polar residues" evidence="2">
    <location>
        <begin position="352"/>
        <end position="361"/>
    </location>
</feature>
<dbReference type="AlphaFoldDB" id="U4LIN9"/>
<dbReference type="STRING" id="1076935.U4LIN9"/>
<evidence type="ECO:0000313" key="3">
    <source>
        <dbReference type="EMBL" id="CCX16649.1"/>
    </source>
</evidence>
<keyword evidence="1" id="KW-0175">Coiled coil</keyword>
<reference evidence="3 4" key="1">
    <citation type="journal article" date="2013" name="PLoS Genet.">
        <title>The genome and development-dependent transcriptomes of Pyronema confluens: a window into fungal evolution.</title>
        <authorList>
            <person name="Traeger S."/>
            <person name="Altegoer F."/>
            <person name="Freitag M."/>
            <person name="Gabaldon T."/>
            <person name="Kempken F."/>
            <person name="Kumar A."/>
            <person name="Marcet-Houben M."/>
            <person name="Poggeler S."/>
            <person name="Stajich J.E."/>
            <person name="Nowrousian M."/>
        </authorList>
    </citation>
    <scope>NUCLEOTIDE SEQUENCE [LARGE SCALE GENOMIC DNA]</scope>
    <source>
        <strain evidence="4">CBS 100304</strain>
        <tissue evidence="3">Vegetative mycelium</tissue>
    </source>
</reference>
<gene>
    <name evidence="3" type="ORF">PCON_03348</name>
</gene>
<sequence length="473" mass="50743">MSTLAAAVAVPPPVSVLPVDKASFPVASHGVEDHVQTDADAARVETSTISSTTIEDPSQISKSDVASDSSADASLNSTSPSTTLDLDLETLPPRPCDIDEPIINTTPHDLEASDNEAPSSSSSVTSTNKPELGKLQTLVRATRSLSTSTPISPAASRPPSIYTPVSRPQSIFASLTSALKMNRLSKSSVTSTDVIDEFAGLDFAAILNSYLEIPEGANPNDPKQSADARLHDAVTTATALLDRVYTSYRSRTTNIGDTLSESDCLREELQGQKILASNLKVQLERVVTSECEAQNHLHAQAARIRQLEEELASERREKKAMEEELWVARRNRCKRVSAGSDSGFESDVESVLSRSTSTGAVTTVGEEGEQEACEDHSDCGSTTPAAQGAETKQRTPLRESWSPTSPADRTPTQTPVIVSPPQKQGVWAGLFKNKRDSSSNGDVWSENRYLRERVRELEKAVDGALDAIAGRGI</sequence>
<dbReference type="EMBL" id="HF936492">
    <property type="protein sequence ID" value="CCX16649.1"/>
    <property type="molecule type" value="Genomic_DNA"/>
</dbReference>
<proteinExistence type="predicted"/>
<accession>U4LIN9</accession>
<dbReference type="eggNOG" id="ENOG502SCZX">
    <property type="taxonomic scope" value="Eukaryota"/>
</dbReference>
<protein>
    <submittedName>
        <fullName evidence="3">Uncharacterized protein</fullName>
    </submittedName>
</protein>
<feature type="compositionally biased region" description="Polar residues" evidence="2">
    <location>
        <begin position="401"/>
        <end position="416"/>
    </location>
</feature>
<organism evidence="3 4">
    <name type="scientific">Pyronema omphalodes (strain CBS 100304)</name>
    <name type="common">Pyronema confluens</name>
    <dbReference type="NCBI Taxonomy" id="1076935"/>
    <lineage>
        <taxon>Eukaryota</taxon>
        <taxon>Fungi</taxon>
        <taxon>Dikarya</taxon>
        <taxon>Ascomycota</taxon>
        <taxon>Pezizomycotina</taxon>
        <taxon>Pezizomycetes</taxon>
        <taxon>Pezizales</taxon>
        <taxon>Pyronemataceae</taxon>
        <taxon>Pyronema</taxon>
    </lineage>
</organism>
<evidence type="ECO:0000256" key="2">
    <source>
        <dbReference type="SAM" id="MobiDB-lite"/>
    </source>
</evidence>
<evidence type="ECO:0000256" key="1">
    <source>
        <dbReference type="SAM" id="Coils"/>
    </source>
</evidence>
<feature type="coiled-coil region" evidence="1">
    <location>
        <begin position="297"/>
        <end position="331"/>
    </location>
</feature>
<name>U4LIN9_PYROM</name>
<evidence type="ECO:0000313" key="4">
    <source>
        <dbReference type="Proteomes" id="UP000018144"/>
    </source>
</evidence>
<feature type="region of interest" description="Disordered" evidence="2">
    <location>
        <begin position="337"/>
        <end position="423"/>
    </location>
</feature>
<dbReference type="CDD" id="cd22249">
    <property type="entry name" value="UDM1_RNF168_RNF169-like"/>
    <property type="match status" value="1"/>
</dbReference>
<feature type="compositionally biased region" description="Low complexity" evidence="2">
    <location>
        <begin position="46"/>
        <end position="91"/>
    </location>
</feature>
<dbReference type="Proteomes" id="UP000018144">
    <property type="component" value="Unassembled WGS sequence"/>
</dbReference>
<dbReference type="OrthoDB" id="5377009at2759"/>
<feature type="region of interest" description="Disordered" evidence="2">
    <location>
        <begin position="35"/>
        <end position="130"/>
    </location>
</feature>
<keyword evidence="4" id="KW-1185">Reference proteome</keyword>